<keyword evidence="2" id="KW-1185">Reference proteome</keyword>
<dbReference type="EMBL" id="BPLR01000657">
    <property type="protein sequence ID" value="GIY96415.1"/>
    <property type="molecule type" value="Genomic_DNA"/>
</dbReference>
<gene>
    <name evidence="1" type="ORF">CEXT_355361</name>
</gene>
<proteinExistence type="predicted"/>
<dbReference type="AlphaFoldDB" id="A0AAV4XMT8"/>
<sequence length="85" mass="9789">MGNDPWAMKGTKDWESDVPYKSNGIIRQQHKMAVTASLLFGDGIRTMEAVHLYGRKWCMNCGKNSWKMSKKKEFLSVAEENTEFN</sequence>
<dbReference type="Proteomes" id="UP001054945">
    <property type="component" value="Unassembled WGS sequence"/>
</dbReference>
<evidence type="ECO:0000313" key="2">
    <source>
        <dbReference type="Proteomes" id="UP001054945"/>
    </source>
</evidence>
<accession>A0AAV4XMT8</accession>
<organism evidence="1 2">
    <name type="scientific">Caerostris extrusa</name>
    <name type="common">Bark spider</name>
    <name type="synonym">Caerostris bankana</name>
    <dbReference type="NCBI Taxonomy" id="172846"/>
    <lineage>
        <taxon>Eukaryota</taxon>
        <taxon>Metazoa</taxon>
        <taxon>Ecdysozoa</taxon>
        <taxon>Arthropoda</taxon>
        <taxon>Chelicerata</taxon>
        <taxon>Arachnida</taxon>
        <taxon>Araneae</taxon>
        <taxon>Araneomorphae</taxon>
        <taxon>Entelegynae</taxon>
        <taxon>Araneoidea</taxon>
        <taxon>Araneidae</taxon>
        <taxon>Caerostris</taxon>
    </lineage>
</organism>
<protein>
    <submittedName>
        <fullName evidence="1">Uncharacterized protein</fullName>
    </submittedName>
</protein>
<name>A0AAV4XMT8_CAEEX</name>
<reference evidence="1 2" key="1">
    <citation type="submission" date="2021-06" db="EMBL/GenBank/DDBJ databases">
        <title>Caerostris extrusa draft genome.</title>
        <authorList>
            <person name="Kono N."/>
            <person name="Arakawa K."/>
        </authorList>
    </citation>
    <scope>NUCLEOTIDE SEQUENCE [LARGE SCALE GENOMIC DNA]</scope>
</reference>
<comment type="caution">
    <text evidence="1">The sequence shown here is derived from an EMBL/GenBank/DDBJ whole genome shotgun (WGS) entry which is preliminary data.</text>
</comment>
<evidence type="ECO:0000313" key="1">
    <source>
        <dbReference type="EMBL" id="GIY96415.1"/>
    </source>
</evidence>